<name>A0AA39LME4_9BILA</name>
<keyword evidence="1" id="KW-0175">Coiled coil</keyword>
<proteinExistence type="predicted"/>
<gene>
    <name evidence="2" type="ORF">QR680_016480</name>
</gene>
<dbReference type="AlphaFoldDB" id="A0AA39LME4"/>
<comment type="caution">
    <text evidence="2">The sequence shown here is derived from an EMBL/GenBank/DDBJ whole genome shotgun (WGS) entry which is preliminary data.</text>
</comment>
<dbReference type="Proteomes" id="UP001175271">
    <property type="component" value="Unassembled WGS sequence"/>
</dbReference>
<sequence length="200" mass="23222">MVSLDKTVPFSCTSIDSSIMITSITCFFTDLRARAASLTPHEDLVIRETYGFLHSSGTPENNLLKRLEEENIKLQEQNKEHVRVAAELRKKLESCVRAMSQLHHTNDQITRSKAVISLQLRKAERTIDLQQEEVIERMKSERRAVETSRQLLQSQKKVEETTCLAYYQLAETINTLAKENILLKQTLHQINTREQQEQYY</sequence>
<keyword evidence="3" id="KW-1185">Reference proteome</keyword>
<evidence type="ECO:0000313" key="3">
    <source>
        <dbReference type="Proteomes" id="UP001175271"/>
    </source>
</evidence>
<feature type="coiled-coil region" evidence="1">
    <location>
        <begin position="60"/>
        <end position="155"/>
    </location>
</feature>
<reference evidence="2" key="1">
    <citation type="submission" date="2023-06" db="EMBL/GenBank/DDBJ databases">
        <title>Genomic analysis of the entomopathogenic nematode Steinernema hermaphroditum.</title>
        <authorList>
            <person name="Schwarz E.M."/>
            <person name="Heppert J.K."/>
            <person name="Baniya A."/>
            <person name="Schwartz H.T."/>
            <person name="Tan C.-H."/>
            <person name="Antoshechkin I."/>
            <person name="Sternberg P.W."/>
            <person name="Goodrich-Blair H."/>
            <person name="Dillman A.R."/>
        </authorList>
    </citation>
    <scope>NUCLEOTIDE SEQUENCE</scope>
    <source>
        <strain evidence="2">PS9179</strain>
        <tissue evidence="2">Whole animal</tissue>
    </source>
</reference>
<accession>A0AA39LME4</accession>
<evidence type="ECO:0000256" key="1">
    <source>
        <dbReference type="SAM" id="Coils"/>
    </source>
</evidence>
<organism evidence="2 3">
    <name type="scientific">Steinernema hermaphroditum</name>
    <dbReference type="NCBI Taxonomy" id="289476"/>
    <lineage>
        <taxon>Eukaryota</taxon>
        <taxon>Metazoa</taxon>
        <taxon>Ecdysozoa</taxon>
        <taxon>Nematoda</taxon>
        <taxon>Chromadorea</taxon>
        <taxon>Rhabditida</taxon>
        <taxon>Tylenchina</taxon>
        <taxon>Panagrolaimomorpha</taxon>
        <taxon>Strongyloidoidea</taxon>
        <taxon>Steinernematidae</taxon>
        <taxon>Steinernema</taxon>
    </lineage>
</organism>
<evidence type="ECO:0000313" key="2">
    <source>
        <dbReference type="EMBL" id="KAK0402692.1"/>
    </source>
</evidence>
<protein>
    <submittedName>
        <fullName evidence="2">Uncharacterized protein</fullName>
    </submittedName>
</protein>
<dbReference type="EMBL" id="JAUCMV010000004">
    <property type="protein sequence ID" value="KAK0402692.1"/>
    <property type="molecule type" value="Genomic_DNA"/>
</dbReference>